<evidence type="ECO:0000313" key="3">
    <source>
        <dbReference type="Proteomes" id="UP000054560"/>
    </source>
</evidence>
<sequence>MATAPKPATTTCFTAEVLSAQIAEQTQKIQALHIGHASEDDLKVEIDHLVTLTESLTQQQSEKPKQKSKGDGGKKMPKVPKGTRDQ</sequence>
<dbReference type="Proteomes" id="UP000054560">
    <property type="component" value="Unassembled WGS sequence"/>
</dbReference>
<dbReference type="RefSeq" id="XP_014145850.1">
    <property type="nucleotide sequence ID" value="XM_014290375.1"/>
</dbReference>
<protein>
    <submittedName>
        <fullName evidence="2">Uncharacterized protein</fullName>
    </submittedName>
</protein>
<dbReference type="GeneID" id="25916013"/>
<name>A0A0L0F727_9EUKA</name>
<keyword evidence="3" id="KW-1185">Reference proteome</keyword>
<organism evidence="2 3">
    <name type="scientific">Sphaeroforma arctica JP610</name>
    <dbReference type="NCBI Taxonomy" id="667725"/>
    <lineage>
        <taxon>Eukaryota</taxon>
        <taxon>Ichthyosporea</taxon>
        <taxon>Ichthyophonida</taxon>
        <taxon>Sphaeroforma</taxon>
    </lineage>
</organism>
<feature type="region of interest" description="Disordered" evidence="1">
    <location>
        <begin position="55"/>
        <end position="86"/>
    </location>
</feature>
<dbReference type="EMBL" id="KQ247827">
    <property type="protein sequence ID" value="KNC71948.1"/>
    <property type="molecule type" value="Genomic_DNA"/>
</dbReference>
<reference evidence="2 3" key="1">
    <citation type="submission" date="2011-02" db="EMBL/GenBank/DDBJ databases">
        <title>The Genome Sequence of Sphaeroforma arctica JP610.</title>
        <authorList>
            <consortium name="The Broad Institute Genome Sequencing Platform"/>
            <person name="Russ C."/>
            <person name="Cuomo C."/>
            <person name="Young S.K."/>
            <person name="Zeng Q."/>
            <person name="Gargeya S."/>
            <person name="Alvarado L."/>
            <person name="Berlin A."/>
            <person name="Chapman S.B."/>
            <person name="Chen Z."/>
            <person name="Freedman E."/>
            <person name="Gellesch M."/>
            <person name="Goldberg J."/>
            <person name="Griggs A."/>
            <person name="Gujja S."/>
            <person name="Heilman E."/>
            <person name="Heiman D."/>
            <person name="Howarth C."/>
            <person name="Mehta T."/>
            <person name="Neiman D."/>
            <person name="Pearson M."/>
            <person name="Roberts A."/>
            <person name="Saif S."/>
            <person name="Shea T."/>
            <person name="Shenoy N."/>
            <person name="Sisk P."/>
            <person name="Stolte C."/>
            <person name="Sykes S."/>
            <person name="White J."/>
            <person name="Yandava C."/>
            <person name="Burger G."/>
            <person name="Gray M.W."/>
            <person name="Holland P.W.H."/>
            <person name="King N."/>
            <person name="Lang F.B.F."/>
            <person name="Roger A.J."/>
            <person name="Ruiz-Trillo I."/>
            <person name="Haas B."/>
            <person name="Nusbaum C."/>
            <person name="Birren B."/>
        </authorList>
    </citation>
    <scope>NUCLEOTIDE SEQUENCE [LARGE SCALE GENOMIC DNA]</scope>
    <source>
        <strain evidence="2 3">JP610</strain>
    </source>
</reference>
<accession>A0A0L0F727</accession>
<evidence type="ECO:0000256" key="1">
    <source>
        <dbReference type="SAM" id="MobiDB-lite"/>
    </source>
</evidence>
<feature type="non-terminal residue" evidence="2">
    <location>
        <position position="86"/>
    </location>
</feature>
<feature type="compositionally biased region" description="Basic and acidic residues" evidence="1">
    <location>
        <begin position="62"/>
        <end position="74"/>
    </location>
</feature>
<gene>
    <name evidence="2" type="ORF">SARC_15509</name>
</gene>
<dbReference type="AlphaFoldDB" id="A0A0L0F727"/>
<proteinExistence type="predicted"/>
<evidence type="ECO:0000313" key="2">
    <source>
        <dbReference type="EMBL" id="KNC71948.1"/>
    </source>
</evidence>